<dbReference type="OrthoDB" id="9759476at2"/>
<proteinExistence type="inferred from homology"/>
<dbReference type="Pfam" id="PF21370">
    <property type="entry name" value="PAS_GdpP"/>
    <property type="match status" value="1"/>
</dbReference>
<dbReference type="InterPro" id="IPR000160">
    <property type="entry name" value="GGDEF_dom"/>
</dbReference>
<dbReference type="FunFam" id="3.90.1640.10:FF:000002">
    <property type="entry name" value="Cyclic-di-AMP phosphodiesterase"/>
    <property type="match status" value="1"/>
</dbReference>
<protein>
    <recommendedName>
        <fullName evidence="6">Cyclic-di-AMP phosphodiesterase</fullName>
        <ecNumber evidence="6">3.1.4.-</ecNumber>
    </recommendedName>
</protein>
<gene>
    <name evidence="10" type="ORF">A3O14_01675</name>
</gene>
<feature type="transmembrane region" description="Helical" evidence="8">
    <location>
        <begin position="21"/>
        <end position="42"/>
    </location>
</feature>
<comment type="catalytic activity">
    <reaction evidence="6">
        <text>3',3'-c-di-AMP + H2O = 5'-O-phosphonoadenylyl-(3'-&gt;5')-adenosine + H(+)</text>
        <dbReference type="Rhea" id="RHEA:54420"/>
        <dbReference type="ChEBI" id="CHEBI:15377"/>
        <dbReference type="ChEBI" id="CHEBI:15378"/>
        <dbReference type="ChEBI" id="CHEBI:71500"/>
        <dbReference type="ChEBI" id="CHEBI:138171"/>
    </reaction>
</comment>
<sequence>MEKRKSKKLWRIPGFMQDRRMRLIALFILGLAIVSDGLAFFISPIVGIIVLVLAIAAMAVAYTMLQHLQEETSEYISDLSYRLKRGGQDSLIRMPIGTIFFNDKYEIEWINPYMQRYFGKEDVLGKKISDLDEDLATILQDHYDDKERHRIHWHDHDFDLLIQKDIGVAYMMDVTHYAEIQRRYDDSHVMIGQIFLDNYDEISKAMNDKDISNLSNFVTSALSDWAKKFGMFLKRVDEDHYVMIGYTGTLRKLEQQKFSILDKIRERTFKSNSPITLSIGIAYGEDDLNELTELSQSNLDLALGRGGDQVVVRESDGEARFYGGKTNPMAKRTRVRARVISQALSELLKQSDQVFVMGHKRPDMDAIGACLGIRRIAAMNGKKCWIILNQDNIHSDVQRLVDELGKYPEIKDSIISPAEALEKITPSSLLVLADHSKPSISISQELYDRLSNRVVIIDHHRRGEEFPENPILVYIEPYASSTCELIAEMFEYQSRDSEPINSLEATAMLTGIIVDTQSFSQGTGTRTFDAASYLRSMGADLTMARHFMKESESSYMQRNHLIDRTEFIDNVALCVGEDDKIYDSVITAQAADSLLQVSGIQATFAITRRDEHTVGISARSDGTINVQVIMEELGGGGHLANAATQIKDISVLDAREKVLEILNKDEEPQPETED</sequence>
<dbReference type="Pfam" id="PF24898">
    <property type="entry name" value="GGDEF_GdpP"/>
    <property type="match status" value="1"/>
</dbReference>
<dbReference type="Gene3D" id="3.30.450.20">
    <property type="entry name" value="PAS domain"/>
    <property type="match status" value="1"/>
</dbReference>
<dbReference type="RefSeq" id="WP_064207862.1">
    <property type="nucleotide sequence ID" value="NZ_LVKC01000033.1"/>
</dbReference>
<evidence type="ECO:0000256" key="2">
    <source>
        <dbReference type="ARBA" id="ARBA00022475"/>
    </source>
</evidence>
<evidence type="ECO:0000313" key="11">
    <source>
        <dbReference type="Proteomes" id="UP000078520"/>
    </source>
</evidence>
<dbReference type="GO" id="GO:0005886">
    <property type="term" value="C:plasma membrane"/>
    <property type="evidence" value="ECO:0007669"/>
    <property type="project" value="UniProtKB-SubCell"/>
</dbReference>
<organism evidence="10 11">
    <name type="scientific">Ligilactobacillus aviarius</name>
    <dbReference type="NCBI Taxonomy" id="1606"/>
    <lineage>
        <taxon>Bacteria</taxon>
        <taxon>Bacillati</taxon>
        <taxon>Bacillota</taxon>
        <taxon>Bacilli</taxon>
        <taxon>Lactobacillales</taxon>
        <taxon>Lactobacillaceae</taxon>
        <taxon>Ligilactobacillus</taxon>
    </lineage>
</organism>
<evidence type="ECO:0000256" key="5">
    <source>
        <dbReference type="ARBA" id="ARBA00023136"/>
    </source>
</evidence>
<dbReference type="EMBL" id="LVKI01000002">
    <property type="protein sequence ID" value="OAQ09094.1"/>
    <property type="molecule type" value="Genomic_DNA"/>
</dbReference>
<comment type="cofactor">
    <cofactor evidence="7">
        <name>Mn(2+)</name>
        <dbReference type="ChEBI" id="CHEBI:29035"/>
    </cofactor>
    <text evidence="7">For phosphodiesterase activity, probably binds 2 Mn(2+) per subunit.</text>
</comment>
<keyword evidence="5 6" id="KW-0472">Membrane</keyword>
<dbReference type="InterPro" id="IPR003156">
    <property type="entry name" value="DHHA1_dom"/>
</dbReference>
<dbReference type="GO" id="GO:0046872">
    <property type="term" value="F:metal ion binding"/>
    <property type="evidence" value="ECO:0007669"/>
    <property type="project" value="UniProtKB-KW"/>
</dbReference>
<dbReference type="GO" id="GO:0016787">
    <property type="term" value="F:hydrolase activity"/>
    <property type="evidence" value="ECO:0007669"/>
    <property type="project" value="UniProtKB-UniRule"/>
</dbReference>
<evidence type="ECO:0000259" key="9">
    <source>
        <dbReference type="PROSITE" id="PS50887"/>
    </source>
</evidence>
<dbReference type="PANTHER" id="PTHR47618:SF2">
    <property type="entry name" value="CYCLIC-DI-AMP PHOSPHODIESTERASE GDPP"/>
    <property type="match status" value="1"/>
</dbReference>
<reference evidence="11" key="1">
    <citation type="submission" date="2016-03" db="EMBL/GenBank/DDBJ databases">
        <authorList>
            <person name="Johnson T.J."/>
            <person name="Youmans B."/>
            <person name="Case K."/>
            <person name="Noll S."/>
        </authorList>
    </citation>
    <scope>NUCLEOTIDE SEQUENCE [LARGE SCALE GENOMIC DNA]</scope>
    <source>
        <strain evidence="11">UMNLAv8</strain>
    </source>
</reference>
<dbReference type="Pfam" id="PF01368">
    <property type="entry name" value="DHH"/>
    <property type="match status" value="1"/>
</dbReference>
<dbReference type="GO" id="GO:0106409">
    <property type="term" value="F:cyclic-di-AMP phosphodiesterase activity"/>
    <property type="evidence" value="ECO:0007669"/>
    <property type="project" value="RHEA"/>
</dbReference>
<dbReference type="Gene3D" id="3.90.1640.10">
    <property type="entry name" value="inorganic pyrophosphatase (n-terminal core)"/>
    <property type="match status" value="1"/>
</dbReference>
<evidence type="ECO:0000256" key="3">
    <source>
        <dbReference type="ARBA" id="ARBA00022692"/>
    </source>
</evidence>
<dbReference type="GO" id="GO:0003676">
    <property type="term" value="F:nucleic acid binding"/>
    <property type="evidence" value="ECO:0007669"/>
    <property type="project" value="UniProtKB-UniRule"/>
</dbReference>
<dbReference type="SUPFAM" id="SSF64182">
    <property type="entry name" value="DHH phosphoesterases"/>
    <property type="match status" value="1"/>
</dbReference>
<name>A0A179C560_9LACO</name>
<keyword evidence="4 8" id="KW-1133">Transmembrane helix</keyword>
<dbReference type="EC" id="3.1.4.-" evidence="6"/>
<feature type="binding site" evidence="7">
    <location>
        <position position="363"/>
    </location>
    <ligand>
        <name>Mn(2+)</name>
        <dbReference type="ChEBI" id="CHEBI:29035"/>
        <label>1</label>
    </ligand>
</feature>
<comment type="subcellular location">
    <subcellularLocation>
        <location evidence="1">Cell membrane</location>
        <topology evidence="1">Multi-pass membrane protein</topology>
    </subcellularLocation>
</comment>
<keyword evidence="6" id="KW-0378">Hydrolase</keyword>
<feature type="binding site" evidence="7">
    <location>
        <position position="515"/>
    </location>
    <ligand>
        <name>Mn(2+)</name>
        <dbReference type="ChEBI" id="CHEBI:29035"/>
        <label>2</label>
    </ligand>
</feature>
<keyword evidence="2 6" id="KW-1003">Cell membrane</keyword>
<keyword evidence="7" id="KW-0479">Metal-binding</keyword>
<dbReference type="InterPro" id="IPR051319">
    <property type="entry name" value="Oligoribo/pAp-PDE_c-di-AMP_PDE"/>
</dbReference>
<feature type="binding site" evidence="7">
    <location>
        <position position="365"/>
    </location>
    <ligand>
        <name>Mn(2+)</name>
        <dbReference type="ChEBI" id="CHEBI:29035"/>
        <label>2</label>
    </ligand>
</feature>
<evidence type="ECO:0000256" key="6">
    <source>
        <dbReference type="PIRNR" id="PIRNR026583"/>
    </source>
</evidence>
<evidence type="ECO:0000256" key="4">
    <source>
        <dbReference type="ARBA" id="ARBA00022989"/>
    </source>
</evidence>
<dbReference type="Proteomes" id="UP000078520">
    <property type="component" value="Unassembled WGS sequence"/>
</dbReference>
<feature type="binding site" evidence="7">
    <location>
        <position position="359"/>
    </location>
    <ligand>
        <name>Mn(2+)</name>
        <dbReference type="ChEBI" id="CHEBI:29035"/>
        <label>1</label>
    </ligand>
</feature>
<keyword evidence="3 8" id="KW-0812">Transmembrane</keyword>
<feature type="binding site" evidence="7">
    <location>
        <position position="434"/>
    </location>
    <ligand>
        <name>Mn(2+)</name>
        <dbReference type="ChEBI" id="CHEBI:29035"/>
        <label>1</label>
    </ligand>
</feature>
<dbReference type="Pfam" id="PF02272">
    <property type="entry name" value="DHHA1"/>
    <property type="match status" value="1"/>
</dbReference>
<dbReference type="InterPro" id="IPR038763">
    <property type="entry name" value="DHH_sf"/>
</dbReference>
<dbReference type="PANTHER" id="PTHR47618">
    <property type="entry name" value="BIFUNCTIONAL OLIGORIBONUCLEASE AND PAP PHOSPHATASE NRNA"/>
    <property type="match status" value="1"/>
</dbReference>
<dbReference type="InterPro" id="IPR001667">
    <property type="entry name" value="DDH_dom"/>
</dbReference>
<evidence type="ECO:0000256" key="8">
    <source>
        <dbReference type="SAM" id="Phobius"/>
    </source>
</evidence>
<feature type="binding site" evidence="7">
    <location>
        <position position="459"/>
    </location>
    <ligand>
        <name>Mn(2+)</name>
        <dbReference type="ChEBI" id="CHEBI:29035"/>
        <label>2</label>
    </ligand>
</feature>
<evidence type="ECO:0000256" key="7">
    <source>
        <dbReference type="PIRSR" id="PIRSR026583-50"/>
    </source>
</evidence>
<comment type="caution">
    <text evidence="10">The sequence shown here is derived from an EMBL/GenBank/DDBJ whole genome shotgun (WGS) entry which is preliminary data.</text>
</comment>
<dbReference type="SMART" id="SM00267">
    <property type="entry name" value="GGDEF"/>
    <property type="match status" value="1"/>
</dbReference>
<evidence type="ECO:0000256" key="1">
    <source>
        <dbReference type="ARBA" id="ARBA00004651"/>
    </source>
</evidence>
<comment type="similarity">
    <text evidence="6">Belongs to the GdpP/PdeA phosphodiesterase family.</text>
</comment>
<accession>A0A179C560</accession>
<keyword evidence="7" id="KW-0464">Manganese</keyword>
<feature type="domain" description="GGDEF" evidence="9">
    <location>
        <begin position="187"/>
        <end position="315"/>
    </location>
</feature>
<comment type="function">
    <text evidence="6">Has phosphodiesterase (PDE) activity against cyclic-di-AMP (c-di-AMP).</text>
</comment>
<feature type="binding site" evidence="7">
    <location>
        <position position="434"/>
    </location>
    <ligand>
        <name>Mn(2+)</name>
        <dbReference type="ChEBI" id="CHEBI:29035"/>
        <label>2</label>
    </ligand>
</feature>
<dbReference type="PROSITE" id="PS50887">
    <property type="entry name" value="GGDEF"/>
    <property type="match status" value="1"/>
</dbReference>
<dbReference type="InterPro" id="IPR014528">
    <property type="entry name" value="GdpP/PdeA"/>
</dbReference>
<dbReference type="PIRSF" id="PIRSF026583">
    <property type="entry name" value="YybT"/>
    <property type="match status" value="1"/>
</dbReference>
<dbReference type="AlphaFoldDB" id="A0A179C560"/>
<dbReference type="Gene3D" id="3.10.310.30">
    <property type="match status" value="1"/>
</dbReference>
<dbReference type="InterPro" id="IPR049553">
    <property type="entry name" value="GdpP-like_PAS"/>
</dbReference>
<evidence type="ECO:0000313" key="10">
    <source>
        <dbReference type="EMBL" id="OAQ09094.1"/>
    </source>
</evidence>